<dbReference type="InterPro" id="IPR036291">
    <property type="entry name" value="NAD(P)-bd_dom_sf"/>
</dbReference>
<name>A0A7W6BK69_9SPHN</name>
<evidence type="ECO:0000256" key="6">
    <source>
        <dbReference type="ARBA" id="ARBA00023098"/>
    </source>
</evidence>
<dbReference type="GO" id="GO:0006635">
    <property type="term" value="P:fatty acid beta-oxidation"/>
    <property type="evidence" value="ECO:0007669"/>
    <property type="project" value="UniProtKB-UniPathway"/>
</dbReference>
<keyword evidence="4 10" id="KW-0560">Oxidoreductase</keyword>
<dbReference type="InterPro" id="IPR006108">
    <property type="entry name" value="3HC_DH_C"/>
</dbReference>
<dbReference type="InterPro" id="IPR029045">
    <property type="entry name" value="ClpP/crotonase-like_dom_sf"/>
</dbReference>
<comment type="catalytic activity">
    <reaction evidence="7">
        <text>a (3S)-3-hydroxyacyl-CoA + NAD(+) = a 3-oxoacyl-CoA + NADH + H(+)</text>
        <dbReference type="Rhea" id="RHEA:22432"/>
        <dbReference type="ChEBI" id="CHEBI:15378"/>
        <dbReference type="ChEBI" id="CHEBI:57318"/>
        <dbReference type="ChEBI" id="CHEBI:57540"/>
        <dbReference type="ChEBI" id="CHEBI:57945"/>
        <dbReference type="ChEBI" id="CHEBI:90726"/>
        <dbReference type="EC" id="1.1.1.35"/>
    </reaction>
</comment>
<reference evidence="10 11" key="1">
    <citation type="submission" date="2020-08" db="EMBL/GenBank/DDBJ databases">
        <title>Genomic Encyclopedia of Type Strains, Phase IV (KMG-IV): sequencing the most valuable type-strain genomes for metagenomic binning, comparative biology and taxonomic classification.</title>
        <authorList>
            <person name="Goeker M."/>
        </authorList>
    </citation>
    <scope>NUCLEOTIDE SEQUENCE [LARGE SCALE GENOMIC DNA]</scope>
    <source>
        <strain evidence="10 11">DSM 26189</strain>
    </source>
</reference>
<dbReference type="Gene3D" id="1.10.1040.50">
    <property type="match status" value="1"/>
</dbReference>
<evidence type="ECO:0000256" key="2">
    <source>
        <dbReference type="ARBA" id="ARBA00022832"/>
    </source>
</evidence>
<keyword evidence="3" id="KW-0442">Lipid degradation</keyword>
<evidence type="ECO:0000313" key="10">
    <source>
        <dbReference type="EMBL" id="MBB3928580.1"/>
    </source>
</evidence>
<evidence type="ECO:0000256" key="3">
    <source>
        <dbReference type="ARBA" id="ARBA00022963"/>
    </source>
</evidence>
<proteinExistence type="predicted"/>
<evidence type="ECO:0000256" key="1">
    <source>
        <dbReference type="ARBA" id="ARBA00005005"/>
    </source>
</evidence>
<evidence type="ECO:0000256" key="7">
    <source>
        <dbReference type="ARBA" id="ARBA00049556"/>
    </source>
</evidence>
<dbReference type="Pfam" id="PF02737">
    <property type="entry name" value="3HCDH_N"/>
    <property type="match status" value="1"/>
</dbReference>
<dbReference type="UniPathway" id="UPA00659"/>
<evidence type="ECO:0000259" key="9">
    <source>
        <dbReference type="Pfam" id="PF02737"/>
    </source>
</evidence>
<evidence type="ECO:0000256" key="4">
    <source>
        <dbReference type="ARBA" id="ARBA00023002"/>
    </source>
</evidence>
<dbReference type="EMBL" id="JACIDT010000027">
    <property type="protein sequence ID" value="MBB3928580.1"/>
    <property type="molecule type" value="Genomic_DNA"/>
</dbReference>
<comment type="pathway">
    <text evidence="1">Lipid metabolism; fatty acid beta-oxidation.</text>
</comment>
<dbReference type="Gene3D" id="3.40.50.720">
    <property type="entry name" value="NAD(P)-binding Rossmann-like Domain"/>
    <property type="match status" value="1"/>
</dbReference>
<comment type="caution">
    <text evidence="10">The sequence shown here is derived from an EMBL/GenBank/DDBJ whole genome shotgun (WGS) entry which is preliminary data.</text>
</comment>
<dbReference type="RefSeq" id="WP_188073851.1">
    <property type="nucleotide sequence ID" value="NZ_BSPS01000038.1"/>
</dbReference>
<dbReference type="InterPro" id="IPR006176">
    <property type="entry name" value="3-OHacyl-CoA_DH_NAD-bd"/>
</dbReference>
<dbReference type="SUPFAM" id="SSF48179">
    <property type="entry name" value="6-phosphogluconate dehydrogenase C-terminal domain-like"/>
    <property type="match status" value="2"/>
</dbReference>
<dbReference type="InterPro" id="IPR008927">
    <property type="entry name" value="6-PGluconate_DH-like_C_sf"/>
</dbReference>
<protein>
    <submittedName>
        <fullName evidence="10">3-hydroxyacyl-CoA dehydrogenase</fullName>
        <ecNumber evidence="10">1.1.1.35</ecNumber>
    </submittedName>
</protein>
<keyword evidence="5" id="KW-0520">NAD</keyword>
<dbReference type="AlphaFoldDB" id="A0A7W6BK69"/>
<dbReference type="SUPFAM" id="SSF52096">
    <property type="entry name" value="ClpP/crotonase"/>
    <property type="match status" value="1"/>
</dbReference>
<dbReference type="EC" id="1.1.1.35" evidence="10"/>
<dbReference type="GO" id="GO:0003857">
    <property type="term" value="F:(3S)-3-hydroxyacyl-CoA dehydrogenase (NAD+) activity"/>
    <property type="evidence" value="ECO:0007669"/>
    <property type="project" value="UniProtKB-EC"/>
</dbReference>
<dbReference type="CDD" id="cd06558">
    <property type="entry name" value="crotonase-like"/>
    <property type="match status" value="1"/>
</dbReference>
<dbReference type="PANTHER" id="PTHR48075:SF7">
    <property type="entry name" value="3-HYDROXYACYL-COA DEHYDROGENASE-RELATED"/>
    <property type="match status" value="1"/>
</dbReference>
<dbReference type="Gene3D" id="3.90.226.10">
    <property type="entry name" value="2-enoyl-CoA Hydratase, Chain A, domain 1"/>
    <property type="match status" value="1"/>
</dbReference>
<evidence type="ECO:0000259" key="8">
    <source>
        <dbReference type="Pfam" id="PF00725"/>
    </source>
</evidence>
<dbReference type="Proteomes" id="UP000571950">
    <property type="component" value="Unassembled WGS sequence"/>
</dbReference>
<feature type="domain" description="3-hydroxyacyl-CoA dehydrogenase C-terminal" evidence="8">
    <location>
        <begin position="193"/>
        <end position="294"/>
    </location>
</feature>
<sequence length="774" mass="81886">MSAPRIKKVCVIGAGTMGAGIAAQVANAGVPVLLLDIVRDPADRNAVAAGAVAKMLKTDPAPFMSKAAAKLVEVGNIEDDLAKVADCDWIVEAIIERLDLKQDLYAKLEAVRRPGTAISSNTSTIPLAKLTEGRSEAFRRDFLITHFFNPPRYMRLLEVVAGPESDPALVAAVSDFADRGLGKAVVRAKDTPGFIANRVGTFWIQAALNAAFDLELTVEEADAIAGRPMGVPKTGIFGLIDLVGIDLMPHLKQSLTSTLPADDPYQAIARTAPLIEKMIADGYTGRKGKGGFYRINREAGKRKEAIDLATGAYRPAATPPSLPGAAGKGDLGALIALPGKFGAYAWAILGPTLSYAASLVPQAADDIVAIDEAMKLGYNWKYGPFELIDRIGATKLVERLAAEGQPVPEILKLAGQRSFYRIEQGRRQYLGLDGDYHDVVRPEGVLLLEDIKAASKPLLKNGSAALWDIGDGVVALEFTGKMNALDGDVMKLIGEAIPLVQKSYKALVVYNEGSNFSAGANLGLALFALNIAAWGEIEKLVSGGQQAYKALKYAPFPVVSAPAGMALGGGCEILLHSDAVQAHAESYIGLVECGVGLVPGWGGCGEMLDRWKKNPALPKGPMPAVAKVFEIISTATVAKSAAEAKELGFLRPADGVTMNRDRLLADAKAKALALVDGYAPPAPPEFRLPGAGGRTALDLAVQGFQARGLATEYDGVVSGLLAEVLTGGDADPVDVLSEQDMLALERKAFMTLVREPRTQARVEHMLETGKPLRN</sequence>
<keyword evidence="6" id="KW-0443">Lipid metabolism</keyword>
<dbReference type="GO" id="GO:0070403">
    <property type="term" value="F:NAD+ binding"/>
    <property type="evidence" value="ECO:0007669"/>
    <property type="project" value="InterPro"/>
</dbReference>
<keyword evidence="11" id="KW-1185">Reference proteome</keyword>
<dbReference type="PANTHER" id="PTHR48075">
    <property type="entry name" value="3-HYDROXYACYL-COA DEHYDROGENASE FAMILY PROTEIN"/>
    <property type="match status" value="1"/>
</dbReference>
<dbReference type="SUPFAM" id="SSF51735">
    <property type="entry name" value="NAD(P)-binding Rossmann-fold domains"/>
    <property type="match status" value="1"/>
</dbReference>
<keyword evidence="2" id="KW-0276">Fatty acid metabolism</keyword>
<organism evidence="10 11">
    <name type="scientific">Sphingobium jiangsuense</name>
    <dbReference type="NCBI Taxonomy" id="870476"/>
    <lineage>
        <taxon>Bacteria</taxon>
        <taxon>Pseudomonadati</taxon>
        <taxon>Pseudomonadota</taxon>
        <taxon>Alphaproteobacteria</taxon>
        <taxon>Sphingomonadales</taxon>
        <taxon>Sphingomonadaceae</taxon>
        <taxon>Sphingobium</taxon>
    </lineage>
</organism>
<dbReference type="Pfam" id="PF00378">
    <property type="entry name" value="ECH_1"/>
    <property type="match status" value="1"/>
</dbReference>
<dbReference type="Pfam" id="PF00725">
    <property type="entry name" value="3HCDH"/>
    <property type="match status" value="2"/>
</dbReference>
<evidence type="ECO:0000313" key="11">
    <source>
        <dbReference type="Proteomes" id="UP000571950"/>
    </source>
</evidence>
<dbReference type="InterPro" id="IPR001753">
    <property type="entry name" value="Enoyl-CoA_hydra/iso"/>
</dbReference>
<feature type="domain" description="3-hydroxyacyl-CoA dehydrogenase NAD binding" evidence="9">
    <location>
        <begin position="8"/>
        <end position="191"/>
    </location>
</feature>
<evidence type="ECO:0000256" key="5">
    <source>
        <dbReference type="ARBA" id="ARBA00023027"/>
    </source>
</evidence>
<accession>A0A7W6BK69</accession>
<feature type="domain" description="3-hydroxyacyl-CoA dehydrogenase C-terminal" evidence="8">
    <location>
        <begin position="347"/>
        <end position="394"/>
    </location>
</feature>
<gene>
    <name evidence="10" type="ORF">GGR43_004325</name>
</gene>